<protein>
    <submittedName>
        <fullName evidence="3">Cobyrinic acid ac-diamide synthase</fullName>
    </submittedName>
</protein>
<feature type="domain" description="AAA" evidence="2">
    <location>
        <begin position="1"/>
        <end position="173"/>
    </location>
</feature>
<proteinExistence type="inferred from homology"/>
<dbReference type="SUPFAM" id="SSF52540">
    <property type="entry name" value="P-loop containing nucleoside triphosphate hydrolases"/>
    <property type="match status" value="1"/>
</dbReference>
<dbReference type="Proteomes" id="UP000004508">
    <property type="component" value="Unassembled WGS sequence"/>
</dbReference>
<dbReference type="STRING" id="485913.Krac_2695"/>
<dbReference type="InterPro" id="IPR025669">
    <property type="entry name" value="AAA_dom"/>
</dbReference>
<dbReference type="eggNOG" id="COG1192">
    <property type="taxonomic scope" value="Bacteria"/>
</dbReference>
<dbReference type="RefSeq" id="WP_007919651.1">
    <property type="nucleotide sequence ID" value="NZ_ADVG01000004.1"/>
</dbReference>
<name>D6TZE5_KTERA</name>
<keyword evidence="4" id="KW-1185">Reference proteome</keyword>
<comment type="similarity">
    <text evidence="1">Belongs to the ParA family.</text>
</comment>
<evidence type="ECO:0000259" key="2">
    <source>
        <dbReference type="Pfam" id="PF13614"/>
    </source>
</evidence>
<comment type="caution">
    <text evidence="3">The sequence shown here is derived from an EMBL/GenBank/DDBJ whole genome shotgun (WGS) entry which is preliminary data.</text>
</comment>
<dbReference type="InterPro" id="IPR027417">
    <property type="entry name" value="P-loop_NTPase"/>
</dbReference>
<dbReference type="Pfam" id="PF13614">
    <property type="entry name" value="AAA_31"/>
    <property type="match status" value="1"/>
</dbReference>
<dbReference type="PANTHER" id="PTHR13696:SF99">
    <property type="entry name" value="COBYRINIC ACID AC-DIAMIDE SYNTHASE"/>
    <property type="match status" value="1"/>
</dbReference>
<dbReference type="AlphaFoldDB" id="D6TZE5"/>
<dbReference type="InParanoid" id="D6TZE5"/>
<accession>D6TZE5</accession>
<dbReference type="Gene3D" id="3.40.50.300">
    <property type="entry name" value="P-loop containing nucleotide triphosphate hydrolases"/>
    <property type="match status" value="1"/>
</dbReference>
<dbReference type="OrthoDB" id="9791162at2"/>
<organism evidence="3 4">
    <name type="scientific">Ktedonobacter racemifer DSM 44963</name>
    <dbReference type="NCBI Taxonomy" id="485913"/>
    <lineage>
        <taxon>Bacteria</taxon>
        <taxon>Bacillati</taxon>
        <taxon>Chloroflexota</taxon>
        <taxon>Ktedonobacteria</taxon>
        <taxon>Ktedonobacterales</taxon>
        <taxon>Ktedonobacteraceae</taxon>
        <taxon>Ktedonobacter</taxon>
    </lineage>
</organism>
<evidence type="ECO:0000256" key="1">
    <source>
        <dbReference type="ARBA" id="ARBA00006976"/>
    </source>
</evidence>
<reference evidence="3 4" key="1">
    <citation type="journal article" date="2011" name="Stand. Genomic Sci.">
        <title>Non-contiguous finished genome sequence and contextual data of the filamentous soil bacterium Ktedonobacter racemifer type strain (SOSP1-21).</title>
        <authorList>
            <person name="Chang Y.J."/>
            <person name="Land M."/>
            <person name="Hauser L."/>
            <person name="Chertkov O."/>
            <person name="Del Rio T.G."/>
            <person name="Nolan M."/>
            <person name="Copeland A."/>
            <person name="Tice H."/>
            <person name="Cheng J.F."/>
            <person name="Lucas S."/>
            <person name="Han C."/>
            <person name="Goodwin L."/>
            <person name="Pitluck S."/>
            <person name="Ivanova N."/>
            <person name="Ovchinikova G."/>
            <person name="Pati A."/>
            <person name="Chen A."/>
            <person name="Palaniappan K."/>
            <person name="Mavromatis K."/>
            <person name="Liolios K."/>
            <person name="Brettin T."/>
            <person name="Fiebig A."/>
            <person name="Rohde M."/>
            <person name="Abt B."/>
            <person name="Goker M."/>
            <person name="Detter J.C."/>
            <person name="Woyke T."/>
            <person name="Bristow J."/>
            <person name="Eisen J.A."/>
            <person name="Markowitz V."/>
            <person name="Hugenholtz P."/>
            <person name="Kyrpides N.C."/>
            <person name="Klenk H.P."/>
            <person name="Lapidus A."/>
        </authorList>
    </citation>
    <scope>NUCLEOTIDE SEQUENCE [LARGE SCALE GENOMIC DNA]</scope>
    <source>
        <strain evidence="4">DSM 44963</strain>
    </source>
</reference>
<dbReference type="EMBL" id="ADVG01000004">
    <property type="protein sequence ID" value="EFH81935.1"/>
    <property type="molecule type" value="Genomic_DNA"/>
</dbReference>
<evidence type="ECO:0000313" key="4">
    <source>
        <dbReference type="Proteomes" id="UP000004508"/>
    </source>
</evidence>
<dbReference type="FunFam" id="3.40.50.300:FF:000285">
    <property type="entry name" value="Sporulation initiation inhibitor Soj"/>
    <property type="match status" value="1"/>
</dbReference>
<dbReference type="PANTHER" id="PTHR13696">
    <property type="entry name" value="P-LOOP CONTAINING NUCLEOSIDE TRIPHOSPHATE HYDROLASE"/>
    <property type="match status" value="1"/>
</dbReference>
<dbReference type="CDD" id="cd02042">
    <property type="entry name" value="ParAB_family"/>
    <property type="match status" value="1"/>
</dbReference>
<evidence type="ECO:0000313" key="3">
    <source>
        <dbReference type="EMBL" id="EFH81935.1"/>
    </source>
</evidence>
<gene>
    <name evidence="3" type="ORF">Krac_2695</name>
</gene>
<sequence>MRIFSLANNKGGVTKTTTTVNLGYGLARAGRRVLIIDTDAQSNSTYSLLGHLDQEPTLFDVLINGVKITDAIVPTQQENLFLVPSSINLSAADLLMASAAGRERKLARAISTVKDFDYILIDTPPNLGVLTVNAFMACTDVIIPIALTTYALIGIGILESTMQELRENLDVELPIFGVVANLDDHTRLSTDVLAAVRDHFAGKVFDTVIPRNIKVEEAHNQIACLFDYAPASTGAQAYSKLVQEVLHRAEGA</sequence>
<dbReference type="InterPro" id="IPR050678">
    <property type="entry name" value="DNA_Partitioning_ATPase"/>
</dbReference>